<proteinExistence type="predicted"/>
<evidence type="ECO:0000256" key="1">
    <source>
        <dbReference type="SAM" id="MobiDB-lite"/>
    </source>
</evidence>
<feature type="region of interest" description="Disordered" evidence="1">
    <location>
        <begin position="129"/>
        <end position="158"/>
    </location>
</feature>
<dbReference type="EMBL" id="JAAHCF010001630">
    <property type="protein sequence ID" value="KAK8140773.1"/>
    <property type="molecule type" value="Genomic_DNA"/>
</dbReference>
<feature type="compositionally biased region" description="Low complexity" evidence="1">
    <location>
        <begin position="280"/>
        <end position="289"/>
    </location>
</feature>
<reference evidence="2 3" key="1">
    <citation type="submission" date="2020-02" db="EMBL/GenBank/DDBJ databases">
        <title>Comparative genomics of the hypocrealean fungal genus Beauvera.</title>
        <authorList>
            <person name="Showalter D.N."/>
            <person name="Bushley K.E."/>
            <person name="Rehner S.A."/>
        </authorList>
    </citation>
    <scope>NUCLEOTIDE SEQUENCE [LARGE SCALE GENOMIC DNA]</scope>
    <source>
        <strain evidence="2 3">ARSEF4384</strain>
    </source>
</reference>
<sequence>MAPIEGPLFMPFQTSIDNSYVSNVESQQVHGTPSAASPSRSLMFRSPLPSCRTAARQKRLQARDNAVPFSRPQFDPVHDAASPYHSEGAASGQRTTAGLLSRQSHADLRLSLVAFDQFALENPTAETEFAGRLSPRGSSYQAYSSSQAPGQPQPAGVAQNLPREVTSLSLVDPAPDASLQRIIMPDASAHDQMLSYRAVCDLNALASAASQTCPLYHDGDSGYGGSAMSSQSSMATSAMPIPFGDRETTDPAIRSVSLGGPERPNNVPARPLGGHRTALPDEAPLPAAATGSNPTTRRLPVLDSTSDKVVVDNPPVGTNRRPHTAGQKRSAESEGSDHRLSRKRHNPPTMDAEHEHNTDLHSPVPESTNNSIWELGPSSEHQTDRTIAIEETPGLGVFASSSTAYNDNRDNGESNASNDFSALVSVDSFATVPNAPVEVDHPHHVSNVQTYGVGWGPLDWADSSGQQAEPDLPDFTLCPADLDLKTQNMQSYGVSWGPLDWADSSGQQAVPNVFEPNLTGSGTGENAQS</sequence>
<dbReference type="AlphaFoldDB" id="A0AAW0RFJ0"/>
<name>A0AAW0RFJ0_9HYPO</name>
<feature type="region of interest" description="Disordered" evidence="1">
    <location>
        <begin position="242"/>
        <end position="382"/>
    </location>
</feature>
<protein>
    <submittedName>
        <fullName evidence="2">Uncharacterized protein</fullName>
    </submittedName>
</protein>
<feature type="compositionally biased region" description="Polar residues" evidence="1">
    <location>
        <begin position="518"/>
        <end position="529"/>
    </location>
</feature>
<feature type="compositionally biased region" description="Basic and acidic residues" evidence="1">
    <location>
        <begin position="329"/>
        <end position="339"/>
    </location>
</feature>
<accession>A0AAW0RFJ0</accession>
<feature type="compositionally biased region" description="Low complexity" evidence="1">
    <location>
        <begin position="137"/>
        <end position="156"/>
    </location>
</feature>
<evidence type="ECO:0000313" key="2">
    <source>
        <dbReference type="EMBL" id="KAK8140773.1"/>
    </source>
</evidence>
<feature type="region of interest" description="Disordered" evidence="1">
    <location>
        <begin position="510"/>
        <end position="529"/>
    </location>
</feature>
<dbReference type="Proteomes" id="UP001397290">
    <property type="component" value="Unassembled WGS sequence"/>
</dbReference>
<feature type="region of interest" description="Disordered" evidence="1">
    <location>
        <begin position="69"/>
        <end position="95"/>
    </location>
</feature>
<evidence type="ECO:0000313" key="3">
    <source>
        <dbReference type="Proteomes" id="UP001397290"/>
    </source>
</evidence>
<organism evidence="2 3">
    <name type="scientific">Beauveria asiatica</name>
    <dbReference type="NCBI Taxonomy" id="1069075"/>
    <lineage>
        <taxon>Eukaryota</taxon>
        <taxon>Fungi</taxon>
        <taxon>Dikarya</taxon>
        <taxon>Ascomycota</taxon>
        <taxon>Pezizomycotina</taxon>
        <taxon>Sordariomycetes</taxon>
        <taxon>Hypocreomycetidae</taxon>
        <taxon>Hypocreales</taxon>
        <taxon>Cordycipitaceae</taxon>
        <taxon>Beauveria</taxon>
    </lineage>
</organism>
<keyword evidence="3" id="KW-1185">Reference proteome</keyword>
<gene>
    <name evidence="2" type="ORF">G3M48_002012</name>
</gene>
<comment type="caution">
    <text evidence="2">The sequence shown here is derived from an EMBL/GenBank/DDBJ whole genome shotgun (WGS) entry which is preliminary data.</text>
</comment>